<keyword evidence="12" id="KW-1185">Reference proteome</keyword>
<dbReference type="PANTHER" id="PTHR33202">
    <property type="entry name" value="ZINC UPTAKE REGULATION PROTEIN"/>
    <property type="match status" value="1"/>
</dbReference>
<keyword evidence="8" id="KW-0804">Transcription</keyword>
<dbReference type="InterPro" id="IPR002481">
    <property type="entry name" value="FUR"/>
</dbReference>
<keyword evidence="9" id="KW-0479">Metal-binding</keyword>
<dbReference type="EMBL" id="BJXW01000002">
    <property type="protein sequence ID" value="GEN29842.1"/>
    <property type="molecule type" value="Genomic_DNA"/>
</dbReference>
<reference evidence="11 12" key="1">
    <citation type="submission" date="2019-07" db="EMBL/GenBank/DDBJ databases">
        <title>Whole genome shotgun sequence of Cerasibacillus quisquiliarum NBRC 102429.</title>
        <authorList>
            <person name="Hosoyama A."/>
            <person name="Uohara A."/>
            <person name="Ohji S."/>
            <person name="Ichikawa N."/>
        </authorList>
    </citation>
    <scope>NUCLEOTIDE SEQUENCE [LARGE SCALE GENOMIC DNA]</scope>
    <source>
        <strain evidence="11 12">NBRC 102429</strain>
    </source>
</reference>
<dbReference type="Pfam" id="PF01475">
    <property type="entry name" value="FUR"/>
    <property type="match status" value="1"/>
</dbReference>
<keyword evidence="6" id="KW-0805">Transcription regulation</keyword>
<feature type="binding site" evidence="9">
    <location>
        <position position="134"/>
    </location>
    <ligand>
        <name>Zn(2+)</name>
        <dbReference type="ChEBI" id="CHEBI:29105"/>
    </ligand>
</feature>
<dbReference type="GO" id="GO:0045892">
    <property type="term" value="P:negative regulation of DNA-templated transcription"/>
    <property type="evidence" value="ECO:0007669"/>
    <property type="project" value="TreeGrafter"/>
</dbReference>
<feature type="binding site" evidence="9">
    <location>
        <position position="131"/>
    </location>
    <ligand>
        <name>Zn(2+)</name>
        <dbReference type="ChEBI" id="CHEBI:29105"/>
    </ligand>
</feature>
<dbReference type="GO" id="GO:0008270">
    <property type="term" value="F:zinc ion binding"/>
    <property type="evidence" value="ECO:0007669"/>
    <property type="project" value="TreeGrafter"/>
</dbReference>
<feature type="binding site" evidence="9">
    <location>
        <position position="94"/>
    </location>
    <ligand>
        <name>Zn(2+)</name>
        <dbReference type="ChEBI" id="CHEBI:29105"/>
    </ligand>
</feature>
<keyword evidence="7" id="KW-0238">DNA-binding</keyword>
<dbReference type="GO" id="GO:0003700">
    <property type="term" value="F:DNA-binding transcription factor activity"/>
    <property type="evidence" value="ECO:0007669"/>
    <property type="project" value="InterPro"/>
</dbReference>
<gene>
    <name evidence="11" type="primary">zur</name>
    <name evidence="11" type="ORF">CQU01_00800</name>
</gene>
<keyword evidence="3" id="KW-0963">Cytoplasm</keyword>
<accession>A0A511UXI1</accession>
<evidence type="ECO:0000256" key="4">
    <source>
        <dbReference type="ARBA" id="ARBA00022491"/>
    </source>
</evidence>
<evidence type="ECO:0000256" key="9">
    <source>
        <dbReference type="PIRSR" id="PIRSR602481-1"/>
    </source>
</evidence>
<dbReference type="InterPro" id="IPR036388">
    <property type="entry name" value="WH-like_DNA-bd_sf"/>
</dbReference>
<proteinExistence type="inferred from homology"/>
<dbReference type="RefSeq" id="WP_146934260.1">
    <property type="nucleotide sequence ID" value="NZ_BJXW01000002.1"/>
</dbReference>
<dbReference type="Gene3D" id="1.10.10.10">
    <property type="entry name" value="Winged helix-like DNA-binding domain superfamily/Winged helix DNA-binding domain"/>
    <property type="match status" value="1"/>
</dbReference>
<sequence>MSLQESLELLKENGYKMTERRKEILNYFHHEDGYRSAKELYEHMESIYEGISYDTVYRNLNLYHELGILESTELNSEKHFRMNCSDHHHHHFICKACGHTKKINVCPMDDIGQTLSNYQIDDHKFEVYGRCPDCQ</sequence>
<dbReference type="OrthoDB" id="8659436at2"/>
<dbReference type="GO" id="GO:0005737">
    <property type="term" value="C:cytoplasm"/>
    <property type="evidence" value="ECO:0007669"/>
    <property type="project" value="UniProtKB-SubCell"/>
</dbReference>
<dbReference type="AlphaFoldDB" id="A0A511UXI1"/>
<dbReference type="InterPro" id="IPR036390">
    <property type="entry name" value="WH_DNA-bd_sf"/>
</dbReference>
<name>A0A511UXI1_9BACI</name>
<dbReference type="Gene3D" id="3.30.1490.190">
    <property type="match status" value="1"/>
</dbReference>
<keyword evidence="5 9" id="KW-0862">Zinc</keyword>
<keyword evidence="4" id="KW-0678">Repressor</keyword>
<dbReference type="GO" id="GO:0000976">
    <property type="term" value="F:transcription cis-regulatory region binding"/>
    <property type="evidence" value="ECO:0007669"/>
    <property type="project" value="TreeGrafter"/>
</dbReference>
<dbReference type="GO" id="GO:1900376">
    <property type="term" value="P:regulation of secondary metabolite biosynthetic process"/>
    <property type="evidence" value="ECO:0007669"/>
    <property type="project" value="TreeGrafter"/>
</dbReference>
<evidence type="ECO:0000256" key="8">
    <source>
        <dbReference type="ARBA" id="ARBA00023163"/>
    </source>
</evidence>
<comment type="similarity">
    <text evidence="2">Belongs to the Fur family.</text>
</comment>
<dbReference type="PANTHER" id="PTHR33202:SF1">
    <property type="entry name" value="FERRIC UPTAKE REGULATION PROTEIN"/>
    <property type="match status" value="1"/>
</dbReference>
<dbReference type="Proteomes" id="UP000321491">
    <property type="component" value="Unassembled WGS sequence"/>
</dbReference>
<feature type="binding site" evidence="10">
    <location>
        <position position="123"/>
    </location>
    <ligand>
        <name>Fe cation</name>
        <dbReference type="ChEBI" id="CHEBI:24875"/>
    </ligand>
</feature>
<evidence type="ECO:0000313" key="11">
    <source>
        <dbReference type="EMBL" id="GEN29842.1"/>
    </source>
</evidence>
<comment type="cofactor">
    <cofactor evidence="9">
        <name>Zn(2+)</name>
        <dbReference type="ChEBI" id="CHEBI:29105"/>
    </cofactor>
    <text evidence="9">Binds 1 zinc ion per subunit.</text>
</comment>
<evidence type="ECO:0000256" key="6">
    <source>
        <dbReference type="ARBA" id="ARBA00023015"/>
    </source>
</evidence>
<comment type="caution">
    <text evidence="11">The sequence shown here is derived from an EMBL/GenBank/DDBJ whole genome shotgun (WGS) entry which is preliminary data.</text>
</comment>
<dbReference type="CDD" id="cd07153">
    <property type="entry name" value="Fur_like"/>
    <property type="match status" value="1"/>
</dbReference>
<dbReference type="SUPFAM" id="SSF46785">
    <property type="entry name" value="Winged helix' DNA-binding domain"/>
    <property type="match status" value="1"/>
</dbReference>
<evidence type="ECO:0000256" key="10">
    <source>
        <dbReference type="PIRSR" id="PIRSR602481-2"/>
    </source>
</evidence>
<dbReference type="InterPro" id="IPR043135">
    <property type="entry name" value="Fur_C"/>
</dbReference>
<feature type="binding site" evidence="10">
    <location>
        <position position="88"/>
    </location>
    <ligand>
        <name>Fe cation</name>
        <dbReference type="ChEBI" id="CHEBI:24875"/>
    </ligand>
</feature>
<evidence type="ECO:0000256" key="5">
    <source>
        <dbReference type="ARBA" id="ARBA00022833"/>
    </source>
</evidence>
<protein>
    <submittedName>
        <fullName evidence="11">Zinc-specific metallo-regulatory protein</fullName>
    </submittedName>
</protein>
<evidence type="ECO:0000256" key="1">
    <source>
        <dbReference type="ARBA" id="ARBA00004496"/>
    </source>
</evidence>
<organism evidence="11 12">
    <name type="scientific">Cerasibacillus quisquiliarum</name>
    <dbReference type="NCBI Taxonomy" id="227865"/>
    <lineage>
        <taxon>Bacteria</taxon>
        <taxon>Bacillati</taxon>
        <taxon>Bacillota</taxon>
        <taxon>Bacilli</taxon>
        <taxon>Bacillales</taxon>
        <taxon>Bacillaceae</taxon>
        <taxon>Cerasibacillus</taxon>
    </lineage>
</organism>
<evidence type="ECO:0000313" key="12">
    <source>
        <dbReference type="Proteomes" id="UP000321491"/>
    </source>
</evidence>
<evidence type="ECO:0000256" key="2">
    <source>
        <dbReference type="ARBA" id="ARBA00007957"/>
    </source>
</evidence>
<keyword evidence="10" id="KW-0408">Iron</keyword>
<comment type="subcellular location">
    <subcellularLocation>
        <location evidence="1">Cytoplasm</location>
    </subcellularLocation>
</comment>
<evidence type="ECO:0000256" key="3">
    <source>
        <dbReference type="ARBA" id="ARBA00022490"/>
    </source>
</evidence>
<feature type="binding site" evidence="9">
    <location>
        <position position="97"/>
    </location>
    <ligand>
        <name>Zn(2+)</name>
        <dbReference type="ChEBI" id="CHEBI:29105"/>
    </ligand>
</feature>
<comment type="cofactor">
    <cofactor evidence="10">
        <name>Mn(2+)</name>
        <dbReference type="ChEBI" id="CHEBI:29035"/>
    </cofactor>
    <cofactor evidence="10">
        <name>Fe(2+)</name>
        <dbReference type="ChEBI" id="CHEBI:29033"/>
    </cofactor>
    <text evidence="10">Binds 1 Mn(2+) or Fe(2+) ion per subunit.</text>
</comment>
<evidence type="ECO:0000256" key="7">
    <source>
        <dbReference type="ARBA" id="ARBA00023125"/>
    </source>
</evidence>